<dbReference type="NCBIfam" id="TIGR01451">
    <property type="entry name" value="B_ant_repeat"/>
    <property type="match status" value="2"/>
</dbReference>
<evidence type="ECO:0000313" key="4">
    <source>
        <dbReference type="Proteomes" id="UP000603865"/>
    </source>
</evidence>
<evidence type="ECO:0000256" key="1">
    <source>
        <dbReference type="SAM" id="SignalP"/>
    </source>
</evidence>
<reference evidence="3" key="1">
    <citation type="journal article" date="2014" name="Int. J. Syst. Evol. Microbiol.">
        <title>Complete genome sequence of Corynebacterium casei LMG S-19264T (=DSM 44701T), isolated from a smear-ripened cheese.</title>
        <authorList>
            <consortium name="US DOE Joint Genome Institute (JGI-PGF)"/>
            <person name="Walter F."/>
            <person name="Albersmeier A."/>
            <person name="Kalinowski J."/>
            <person name="Ruckert C."/>
        </authorList>
    </citation>
    <scope>NUCLEOTIDE SEQUENCE</scope>
    <source>
        <strain evidence="3">JCM 31311</strain>
    </source>
</reference>
<dbReference type="Gene3D" id="2.60.40.740">
    <property type="match status" value="1"/>
</dbReference>
<gene>
    <name evidence="3" type="ORF">GCM10008957_17420</name>
</gene>
<sequence>MRYFTLLPRLLALLLTLAGLAGAVGTPAGTSIENQALLQVVPEDPADPPITVLSPKVTTTVSAVCSVSVLPDGSVQAPGQSYSLLPGETATLRYTLLNTGNASSTFALNVAPDAGSTFAAGDLSIHADANGNNLIDSNEPGVSSVELPADKQVTLLVRVSTDVGSRGNAFLNLVAACSAALGGATDSNNVAQVKVSDPPQLTLTKAFDAPRVQPGGTVGVTLTVSNTGQGSSREVVITDLLNTPDLNDFSYVTGSASLPGTAGIPAGHLEFTADGTTWQASEPAPVKGLRWRLDTLAPGTTLPLKFSVTAPTTNPGTRKNVAILSSSGTPDVPATTTVEVKFLPGIALGPISNPQALPGGELSSDDLQIKDVAFLSQQICFRHTEQNLGDRDDQLSVQAVVQVGYATFQLLELDSTPFVQGRTLAPNATHDFMLCLVPQPITTQAVSAAPALKVLLTASSALGAANNSTVDLITTVIRGLPSLIKTVSPTGTVKQGDTLTYTLSINNTLSVDLPGVVLSDPLDSHLDFVSASDGGTLTAGVVSWNLGTVKAGQTVTRTLVATVRANTVDDTVIKNVYTFRSDDFTTPVSSPVVSSPVYGGTLTFSKTSTPAEVSPGDVVTYTFLVKNPSAAATMRMVEITDNMPTGLQYIAGSSQFNGAAIPDPVSTPPTSTSPAGTVAVLVWTLPELGPGAQHEVTFQARVMPNVPGTTVQNTAIARAISDTSADVPPAQSTATNKIKALLFAPLADIVGYVFQDLNRDGVYQQGLDLPVQNARVILSNGRIALTDANGRYHFGTVTEGFVGLRVDPASIPGTPLSVPQDGGYDGSRGVYVRNLTSIDIPLQPNEADIDVIRDTTLTMGTTDAPGLLSVRKQVFTTTEDHVYRVQLTLSAAEALDAFTLTDPLPAGATVADGSNTFSIETLPGGERLLTYRFRFAGDPKAAVTDPSAEWRY</sequence>
<evidence type="ECO:0000259" key="2">
    <source>
        <dbReference type="Pfam" id="PF01345"/>
    </source>
</evidence>
<feature type="chain" id="PRO_5037861831" description="DUF11 domain-containing protein" evidence="1">
    <location>
        <begin position="24"/>
        <end position="952"/>
    </location>
</feature>
<organism evidence="3 4">
    <name type="scientific">Deinococcus ruber</name>
    <dbReference type="NCBI Taxonomy" id="1848197"/>
    <lineage>
        <taxon>Bacteria</taxon>
        <taxon>Thermotogati</taxon>
        <taxon>Deinococcota</taxon>
        <taxon>Deinococci</taxon>
        <taxon>Deinococcales</taxon>
        <taxon>Deinococcaceae</taxon>
        <taxon>Deinococcus</taxon>
    </lineage>
</organism>
<dbReference type="InterPro" id="IPR001434">
    <property type="entry name" value="OmcB-like_DUF11"/>
</dbReference>
<proteinExistence type="predicted"/>
<comment type="caution">
    <text evidence="3">The sequence shown here is derived from an EMBL/GenBank/DDBJ whole genome shotgun (WGS) entry which is preliminary data.</text>
</comment>
<keyword evidence="4" id="KW-1185">Reference proteome</keyword>
<evidence type="ECO:0000313" key="3">
    <source>
        <dbReference type="EMBL" id="GGR05032.1"/>
    </source>
</evidence>
<feature type="domain" description="DUF11" evidence="2">
    <location>
        <begin position="483"/>
        <end position="583"/>
    </location>
</feature>
<dbReference type="RefSeq" id="WP_189089413.1">
    <property type="nucleotide sequence ID" value="NZ_BMQL01000007.1"/>
</dbReference>
<dbReference type="EMBL" id="BMQL01000007">
    <property type="protein sequence ID" value="GGR05032.1"/>
    <property type="molecule type" value="Genomic_DNA"/>
</dbReference>
<dbReference type="PANTHER" id="PTHR34819:SF3">
    <property type="entry name" value="CELL SURFACE PROTEIN"/>
    <property type="match status" value="1"/>
</dbReference>
<name>A0A918C4C0_9DEIO</name>
<dbReference type="InterPro" id="IPR051172">
    <property type="entry name" value="Chlamydia_OmcB"/>
</dbReference>
<dbReference type="Proteomes" id="UP000603865">
    <property type="component" value="Unassembled WGS sequence"/>
</dbReference>
<dbReference type="AlphaFoldDB" id="A0A918C4C0"/>
<protein>
    <recommendedName>
        <fullName evidence="2">DUF11 domain-containing protein</fullName>
    </recommendedName>
</protein>
<dbReference type="InterPro" id="IPR013783">
    <property type="entry name" value="Ig-like_fold"/>
</dbReference>
<dbReference type="PANTHER" id="PTHR34819">
    <property type="entry name" value="LARGE CYSTEINE-RICH PERIPLASMIC PROTEIN OMCB"/>
    <property type="match status" value="1"/>
</dbReference>
<feature type="domain" description="DUF11" evidence="2">
    <location>
        <begin position="605"/>
        <end position="733"/>
    </location>
</feature>
<feature type="domain" description="DUF11" evidence="2">
    <location>
        <begin position="201"/>
        <end position="331"/>
    </location>
</feature>
<feature type="signal peptide" evidence="1">
    <location>
        <begin position="1"/>
        <end position="23"/>
    </location>
</feature>
<dbReference type="Gene3D" id="2.60.40.10">
    <property type="entry name" value="Immunoglobulins"/>
    <property type="match status" value="1"/>
</dbReference>
<accession>A0A918C4C0</accession>
<dbReference type="InterPro" id="IPR047589">
    <property type="entry name" value="DUF11_rpt"/>
</dbReference>
<dbReference type="Pfam" id="PF01345">
    <property type="entry name" value="DUF11"/>
    <property type="match status" value="3"/>
</dbReference>
<keyword evidence="1" id="KW-0732">Signal</keyword>
<dbReference type="SUPFAM" id="SSF117074">
    <property type="entry name" value="Hypothetical protein PA1324"/>
    <property type="match status" value="1"/>
</dbReference>
<reference evidence="3" key="2">
    <citation type="submission" date="2020-09" db="EMBL/GenBank/DDBJ databases">
        <authorList>
            <person name="Sun Q."/>
            <person name="Ohkuma M."/>
        </authorList>
    </citation>
    <scope>NUCLEOTIDE SEQUENCE</scope>
    <source>
        <strain evidence="3">JCM 31311</strain>
    </source>
</reference>